<keyword evidence="1" id="KW-0560">Oxidoreductase</keyword>
<protein>
    <submittedName>
        <fullName evidence="4">Unannotated protein</fullName>
    </submittedName>
</protein>
<sequence>MSTPTEAVTLTESAGPSLPPGRRYGMTIPFDGVPLAEQKDWILELADLGYTDVWSSEANGADAFTPLALAAAWAPSLRLGTAIVPAYTRGPALLAQSVASLADAAPGRFVFGIGTSSNVIVERWNGVPFEEPYRQVKDMVRFLRAAMSGEKMTGRFGQSEVAGFRLGIRPAQQPPILIAALREGMLRLAGTEGDGAIINWLSAEDVSKVAPIVQAAGGGTSDAPTKEVVARIFVAPTTDRDAVLAMGRYAIAAYLTVPVYAAFHEWLGRGEQLSEMWKLWGDGDRQGALAAIPDSLVDELIISGAPEHCREQIGRYVANGVTTPALALLPFGYDQRQAIRDLAPQ</sequence>
<dbReference type="EMBL" id="CAFBOG010000172">
    <property type="protein sequence ID" value="CAB4990482.1"/>
    <property type="molecule type" value="Genomic_DNA"/>
</dbReference>
<evidence type="ECO:0000313" key="5">
    <source>
        <dbReference type="EMBL" id="CAB4990482.1"/>
    </source>
</evidence>
<dbReference type="NCBIfam" id="TIGR03841">
    <property type="entry name" value="F420_Rv3093c"/>
    <property type="match status" value="1"/>
</dbReference>
<accession>A0A6J6XRR9</accession>
<dbReference type="SUPFAM" id="SSF51679">
    <property type="entry name" value="Bacterial luciferase-like"/>
    <property type="match status" value="1"/>
</dbReference>
<dbReference type="PANTHER" id="PTHR43244">
    <property type="match status" value="1"/>
</dbReference>
<name>A0A6J6XRR9_9ZZZZ</name>
<dbReference type="InterPro" id="IPR036661">
    <property type="entry name" value="Luciferase-like_sf"/>
</dbReference>
<dbReference type="AlphaFoldDB" id="A0A6J6XRR9"/>
<feature type="compositionally biased region" description="Polar residues" evidence="2">
    <location>
        <begin position="1"/>
        <end position="14"/>
    </location>
</feature>
<dbReference type="EMBL" id="CAFAAQ010000027">
    <property type="protein sequence ID" value="CAB4799612.1"/>
    <property type="molecule type" value="Genomic_DNA"/>
</dbReference>
<feature type="domain" description="Luciferase-like" evidence="3">
    <location>
        <begin position="33"/>
        <end position="322"/>
    </location>
</feature>
<dbReference type="GO" id="GO:0016705">
    <property type="term" value="F:oxidoreductase activity, acting on paired donors, with incorporation or reduction of molecular oxygen"/>
    <property type="evidence" value="ECO:0007669"/>
    <property type="project" value="InterPro"/>
</dbReference>
<dbReference type="Pfam" id="PF00296">
    <property type="entry name" value="Bac_luciferase"/>
    <property type="match status" value="1"/>
</dbReference>
<feature type="region of interest" description="Disordered" evidence="2">
    <location>
        <begin position="1"/>
        <end position="21"/>
    </location>
</feature>
<evidence type="ECO:0000256" key="1">
    <source>
        <dbReference type="ARBA" id="ARBA00023002"/>
    </source>
</evidence>
<evidence type="ECO:0000313" key="4">
    <source>
        <dbReference type="EMBL" id="CAB4799612.1"/>
    </source>
</evidence>
<reference evidence="4" key="1">
    <citation type="submission" date="2020-05" db="EMBL/GenBank/DDBJ databases">
        <authorList>
            <person name="Chiriac C."/>
            <person name="Salcher M."/>
            <person name="Ghai R."/>
            <person name="Kavagutti S V."/>
        </authorList>
    </citation>
    <scope>NUCLEOTIDE SEQUENCE</scope>
</reference>
<evidence type="ECO:0000256" key="2">
    <source>
        <dbReference type="SAM" id="MobiDB-lite"/>
    </source>
</evidence>
<dbReference type="CDD" id="cd01097">
    <property type="entry name" value="Tetrahydromethanopterin_reductase"/>
    <property type="match status" value="1"/>
</dbReference>
<dbReference type="InterPro" id="IPR050564">
    <property type="entry name" value="F420-G6PD/mer"/>
</dbReference>
<organism evidence="4">
    <name type="scientific">freshwater metagenome</name>
    <dbReference type="NCBI Taxonomy" id="449393"/>
    <lineage>
        <taxon>unclassified sequences</taxon>
        <taxon>metagenomes</taxon>
        <taxon>ecological metagenomes</taxon>
    </lineage>
</organism>
<gene>
    <name evidence="4" type="ORF">UFOPK3046_00481</name>
    <name evidence="5" type="ORF">UFOPK3914_01566</name>
</gene>
<dbReference type="InterPro" id="IPR022526">
    <property type="entry name" value="F420_Rv3093c"/>
</dbReference>
<evidence type="ECO:0000259" key="3">
    <source>
        <dbReference type="Pfam" id="PF00296"/>
    </source>
</evidence>
<dbReference type="Gene3D" id="3.20.20.30">
    <property type="entry name" value="Luciferase-like domain"/>
    <property type="match status" value="1"/>
</dbReference>
<proteinExistence type="predicted"/>
<dbReference type="PANTHER" id="PTHR43244:SF1">
    <property type="entry name" value="5,10-METHYLENETETRAHYDROMETHANOPTERIN REDUCTASE"/>
    <property type="match status" value="1"/>
</dbReference>
<dbReference type="InterPro" id="IPR011251">
    <property type="entry name" value="Luciferase-like_dom"/>
</dbReference>